<dbReference type="NCBIfam" id="TIGR00081">
    <property type="entry name" value="purC"/>
    <property type="match status" value="1"/>
</dbReference>
<dbReference type="Gene3D" id="3.30.470.20">
    <property type="entry name" value="ATP-grasp fold, B domain"/>
    <property type="match status" value="1"/>
</dbReference>
<feature type="region of interest" description="Disordered" evidence="12">
    <location>
        <begin position="1"/>
        <end position="67"/>
    </location>
</feature>
<dbReference type="NCBIfam" id="NF010568">
    <property type="entry name" value="PRK13961.1"/>
    <property type="match status" value="1"/>
</dbReference>
<name>A0ABR8S4I2_9MICO</name>
<keyword evidence="8 11" id="KW-0067">ATP-binding</keyword>
<dbReference type="PROSITE" id="PS01058">
    <property type="entry name" value="SAICAR_SYNTHETASE_2"/>
    <property type="match status" value="1"/>
</dbReference>
<comment type="catalytic activity">
    <reaction evidence="10 11">
        <text>5-amino-1-(5-phospho-D-ribosyl)imidazole-4-carboxylate + L-aspartate + ATP = (2S)-2-[5-amino-1-(5-phospho-beta-D-ribosyl)imidazole-4-carboxamido]succinate + ADP + phosphate + 2 H(+)</text>
        <dbReference type="Rhea" id="RHEA:22628"/>
        <dbReference type="ChEBI" id="CHEBI:15378"/>
        <dbReference type="ChEBI" id="CHEBI:29991"/>
        <dbReference type="ChEBI" id="CHEBI:30616"/>
        <dbReference type="ChEBI" id="CHEBI:43474"/>
        <dbReference type="ChEBI" id="CHEBI:58443"/>
        <dbReference type="ChEBI" id="CHEBI:77657"/>
        <dbReference type="ChEBI" id="CHEBI:456216"/>
        <dbReference type="EC" id="6.3.2.6"/>
    </reaction>
</comment>
<feature type="compositionally biased region" description="Low complexity" evidence="12">
    <location>
        <begin position="1"/>
        <end position="12"/>
    </location>
</feature>
<dbReference type="InterPro" id="IPR018236">
    <property type="entry name" value="SAICAR_synthetase_CS"/>
</dbReference>
<keyword evidence="5 11" id="KW-0436">Ligase</keyword>
<evidence type="ECO:0000256" key="6">
    <source>
        <dbReference type="ARBA" id="ARBA00022741"/>
    </source>
</evidence>
<dbReference type="PROSITE" id="PS01057">
    <property type="entry name" value="SAICAR_SYNTHETASE_1"/>
    <property type="match status" value="1"/>
</dbReference>
<dbReference type="GO" id="GO:0004639">
    <property type="term" value="F:phosphoribosylaminoimidazolesuccinocarboxamide synthase activity"/>
    <property type="evidence" value="ECO:0007669"/>
    <property type="project" value="UniProtKB-EC"/>
</dbReference>
<sequence length="369" mass="39905">MPRGAAPGLRAARGCRVRSRVRPSTSRGHRRRRSTAHSTPGAHPRGPPGRGPAGTVDNGHVTSPELPGWRHVYSGKVRDLYVPDAATSDEAVADRMLVVASDRVSAFDFVLEPGIPGKGVLLTTLSLWWFDQLAGGDGGRGIPNHLAANVVLGDDDEPHPLVPEAVAGRAMVVRSLEMLPVECVVRGYLTGSGWAEYQASGTVCGIPLPAGLGDGDRLPEPLFTPAYKAPMGEHDENISFAQTIDLVGAERAHELRDTSLEIYTRATATAERHGLILADTKFEFGLDDGGELTLADEVLTSDSSRYWDAAAWQTGTTPAARMASFDKQIVRDWLAANWDKRGTPPPLPADIVERTADRYRELLQRLTER</sequence>
<evidence type="ECO:0000256" key="3">
    <source>
        <dbReference type="ARBA" id="ARBA00012217"/>
    </source>
</evidence>
<keyword evidence="15" id="KW-1185">Reference proteome</keyword>
<dbReference type="HAMAP" id="MF_00137">
    <property type="entry name" value="SAICAR_synth"/>
    <property type="match status" value="1"/>
</dbReference>
<comment type="caution">
    <text evidence="14">The sequence shown here is derived from an EMBL/GenBank/DDBJ whole genome shotgun (WGS) entry which is preliminary data.</text>
</comment>
<evidence type="ECO:0000256" key="12">
    <source>
        <dbReference type="SAM" id="MobiDB-lite"/>
    </source>
</evidence>
<dbReference type="EMBL" id="JACSQP010000008">
    <property type="protein sequence ID" value="MBD7958392.1"/>
    <property type="molecule type" value="Genomic_DNA"/>
</dbReference>
<dbReference type="Pfam" id="PF01259">
    <property type="entry name" value="SAICAR_synt"/>
    <property type="match status" value="1"/>
</dbReference>
<feature type="compositionally biased region" description="Basic residues" evidence="12">
    <location>
        <begin position="13"/>
        <end position="35"/>
    </location>
</feature>
<dbReference type="Proteomes" id="UP000648352">
    <property type="component" value="Unassembled WGS sequence"/>
</dbReference>
<gene>
    <name evidence="11" type="primary">purC</name>
    <name evidence="14" type="ORF">H9651_12140</name>
</gene>
<evidence type="ECO:0000256" key="10">
    <source>
        <dbReference type="ARBA" id="ARBA00048475"/>
    </source>
</evidence>
<evidence type="ECO:0000256" key="7">
    <source>
        <dbReference type="ARBA" id="ARBA00022755"/>
    </source>
</evidence>
<organism evidence="14 15">
    <name type="scientific">Microbacterium pullorum</name>
    <dbReference type="NCBI Taxonomy" id="2762236"/>
    <lineage>
        <taxon>Bacteria</taxon>
        <taxon>Bacillati</taxon>
        <taxon>Actinomycetota</taxon>
        <taxon>Actinomycetes</taxon>
        <taxon>Micrococcales</taxon>
        <taxon>Microbacteriaceae</taxon>
        <taxon>Microbacterium</taxon>
    </lineage>
</organism>
<evidence type="ECO:0000256" key="2">
    <source>
        <dbReference type="ARBA" id="ARBA00010190"/>
    </source>
</evidence>
<dbReference type="InterPro" id="IPR001636">
    <property type="entry name" value="SAICAR_synth"/>
</dbReference>
<dbReference type="SUPFAM" id="SSF56104">
    <property type="entry name" value="SAICAR synthase-like"/>
    <property type="match status" value="1"/>
</dbReference>
<reference evidence="14 15" key="1">
    <citation type="submission" date="2020-08" db="EMBL/GenBank/DDBJ databases">
        <title>A Genomic Blueprint of the Chicken Gut Microbiome.</title>
        <authorList>
            <person name="Gilroy R."/>
            <person name="Ravi A."/>
            <person name="Getino M."/>
            <person name="Pursley I."/>
            <person name="Horton D.L."/>
            <person name="Alikhan N.-F."/>
            <person name="Baker D."/>
            <person name="Gharbi K."/>
            <person name="Hall N."/>
            <person name="Watson M."/>
            <person name="Adriaenssens E.M."/>
            <person name="Foster-Nyarko E."/>
            <person name="Jarju S."/>
            <person name="Secka A."/>
            <person name="Antonio M."/>
            <person name="Oren A."/>
            <person name="Chaudhuri R."/>
            <person name="La Ragione R.M."/>
            <person name="Hildebrand F."/>
            <person name="Pallen M.J."/>
        </authorList>
    </citation>
    <scope>NUCLEOTIDE SEQUENCE [LARGE SCALE GENOMIC DNA]</scope>
    <source>
        <strain evidence="14 15">Sa4CUA7</strain>
    </source>
</reference>
<evidence type="ECO:0000256" key="1">
    <source>
        <dbReference type="ARBA" id="ARBA00004672"/>
    </source>
</evidence>
<evidence type="ECO:0000256" key="8">
    <source>
        <dbReference type="ARBA" id="ARBA00022840"/>
    </source>
</evidence>
<dbReference type="Gene3D" id="3.30.200.20">
    <property type="entry name" value="Phosphorylase Kinase, domain 1"/>
    <property type="match status" value="1"/>
</dbReference>
<evidence type="ECO:0000256" key="5">
    <source>
        <dbReference type="ARBA" id="ARBA00022598"/>
    </source>
</evidence>
<keyword evidence="7 11" id="KW-0658">Purine biosynthesis</keyword>
<dbReference type="PANTHER" id="PTHR43700">
    <property type="entry name" value="PHOSPHORIBOSYLAMINOIMIDAZOLE-SUCCINOCARBOXAMIDE SYNTHASE"/>
    <property type="match status" value="1"/>
</dbReference>
<evidence type="ECO:0000313" key="15">
    <source>
        <dbReference type="Proteomes" id="UP000648352"/>
    </source>
</evidence>
<accession>A0ABR8S4I2</accession>
<proteinExistence type="inferred from homology"/>
<dbReference type="PANTHER" id="PTHR43700:SF1">
    <property type="entry name" value="PHOSPHORIBOSYLAMINOIMIDAZOLE-SUCCINOCARBOXAMIDE SYNTHASE"/>
    <property type="match status" value="1"/>
</dbReference>
<evidence type="ECO:0000256" key="4">
    <source>
        <dbReference type="ARBA" id="ARBA00016460"/>
    </source>
</evidence>
<protein>
    <recommendedName>
        <fullName evidence="4 11">Phosphoribosylaminoimidazole-succinocarboxamide synthase</fullName>
        <ecNumber evidence="3 11">6.3.2.6</ecNumber>
    </recommendedName>
    <alternativeName>
        <fullName evidence="9 11">SAICAR synthetase</fullName>
    </alternativeName>
</protein>
<dbReference type="InterPro" id="IPR028923">
    <property type="entry name" value="SAICAR_synt/ADE2_N"/>
</dbReference>
<comment type="similarity">
    <text evidence="2 11">Belongs to the SAICAR synthetase family.</text>
</comment>
<dbReference type="EC" id="6.3.2.6" evidence="3 11"/>
<evidence type="ECO:0000256" key="11">
    <source>
        <dbReference type="HAMAP-Rule" id="MF_00137"/>
    </source>
</evidence>
<evidence type="ECO:0000313" key="14">
    <source>
        <dbReference type="EMBL" id="MBD7958392.1"/>
    </source>
</evidence>
<evidence type="ECO:0000259" key="13">
    <source>
        <dbReference type="Pfam" id="PF01259"/>
    </source>
</evidence>
<keyword evidence="6 11" id="KW-0547">Nucleotide-binding</keyword>
<dbReference type="CDD" id="cd01414">
    <property type="entry name" value="SAICAR_synt_Sc"/>
    <property type="match status" value="1"/>
</dbReference>
<comment type="pathway">
    <text evidence="1 11">Purine metabolism; IMP biosynthesis via de novo pathway; 5-amino-1-(5-phospho-D-ribosyl)imidazole-4-carboxamide from 5-amino-1-(5-phospho-D-ribosyl)imidazole-4-carboxylate: step 1/2.</text>
</comment>
<evidence type="ECO:0000256" key="9">
    <source>
        <dbReference type="ARBA" id="ARBA00030409"/>
    </source>
</evidence>
<feature type="domain" description="SAICAR synthetase/ADE2 N-terminal" evidence="13">
    <location>
        <begin position="72"/>
        <end position="337"/>
    </location>
</feature>